<feature type="region of interest" description="Disordered" evidence="1">
    <location>
        <begin position="72"/>
        <end position="100"/>
    </location>
</feature>
<dbReference type="GO" id="GO:0016705">
    <property type="term" value="F:oxidoreductase activity, acting on paired donors, with incorporation or reduction of molecular oxygen"/>
    <property type="evidence" value="ECO:0007669"/>
    <property type="project" value="InterPro"/>
</dbReference>
<evidence type="ECO:0000313" key="2">
    <source>
        <dbReference type="EMBL" id="KAF0899589.1"/>
    </source>
</evidence>
<feature type="compositionally biased region" description="Basic and acidic residues" evidence="1">
    <location>
        <begin position="72"/>
        <end position="91"/>
    </location>
</feature>
<protein>
    <submittedName>
        <fullName evidence="2">Uncharacterized protein</fullName>
    </submittedName>
</protein>
<reference evidence="2 3" key="1">
    <citation type="submission" date="2019-11" db="EMBL/GenBank/DDBJ databases">
        <title>Whole genome sequence of Oryza granulata.</title>
        <authorList>
            <person name="Li W."/>
        </authorList>
    </citation>
    <scope>NUCLEOTIDE SEQUENCE [LARGE SCALE GENOMIC DNA]</scope>
    <source>
        <strain evidence="3">cv. Menghai</strain>
        <tissue evidence="2">Leaf</tissue>
    </source>
</reference>
<accession>A0A6G1CHE4</accession>
<dbReference type="EMBL" id="SPHZ02000009">
    <property type="protein sequence ID" value="KAF0899589.1"/>
    <property type="molecule type" value="Genomic_DNA"/>
</dbReference>
<comment type="caution">
    <text evidence="2">The sequence shown here is derived from an EMBL/GenBank/DDBJ whole genome shotgun (WGS) entry which is preliminary data.</text>
</comment>
<dbReference type="PANTHER" id="PTHR37732">
    <property type="entry name" value="OS08G0104400 PROTEIN"/>
    <property type="match status" value="1"/>
</dbReference>
<dbReference type="Proteomes" id="UP000479710">
    <property type="component" value="Unassembled WGS sequence"/>
</dbReference>
<dbReference type="InterPro" id="IPR044984">
    <property type="entry name" value="SMP1"/>
</dbReference>
<dbReference type="InterPro" id="IPR036396">
    <property type="entry name" value="Cyt_P450_sf"/>
</dbReference>
<dbReference type="GO" id="GO:0020037">
    <property type="term" value="F:heme binding"/>
    <property type="evidence" value="ECO:0007669"/>
    <property type="project" value="InterPro"/>
</dbReference>
<organism evidence="2 3">
    <name type="scientific">Oryza meyeriana var. granulata</name>
    <dbReference type="NCBI Taxonomy" id="110450"/>
    <lineage>
        <taxon>Eukaryota</taxon>
        <taxon>Viridiplantae</taxon>
        <taxon>Streptophyta</taxon>
        <taxon>Embryophyta</taxon>
        <taxon>Tracheophyta</taxon>
        <taxon>Spermatophyta</taxon>
        <taxon>Magnoliopsida</taxon>
        <taxon>Liliopsida</taxon>
        <taxon>Poales</taxon>
        <taxon>Poaceae</taxon>
        <taxon>BOP clade</taxon>
        <taxon>Oryzoideae</taxon>
        <taxon>Oryzeae</taxon>
        <taxon>Oryzinae</taxon>
        <taxon>Oryza</taxon>
        <taxon>Oryza meyeriana</taxon>
    </lineage>
</organism>
<gene>
    <name evidence="2" type="ORF">E2562_020781</name>
</gene>
<proteinExistence type="predicted"/>
<name>A0A6G1CHE4_9ORYZ</name>
<dbReference type="GO" id="GO:0010162">
    <property type="term" value="P:seed dormancy process"/>
    <property type="evidence" value="ECO:0007669"/>
    <property type="project" value="InterPro"/>
</dbReference>
<feature type="compositionally biased region" description="Low complexity" evidence="1">
    <location>
        <begin position="170"/>
        <end position="181"/>
    </location>
</feature>
<sequence length="198" mass="22035">MPPFVHRNVRENGRPCFSWFGPIPNVTITDPGQVRDMLSNKLGHFEKPQVTKLLADGLTSHDGEKWHQEKIEEKKDQHTPHMATSKKEVRHGTAHAKVNGDDEMLRTGFINGTPLEAGKIADSQPVDLFAQARRISDASSQQQRPEEEEEGRKIAESEPVDLFSDAGRVAQANNNQQQQQQKVGRQGMAEPTAGGRQA</sequence>
<dbReference type="GO" id="GO:0004497">
    <property type="term" value="F:monooxygenase activity"/>
    <property type="evidence" value="ECO:0007669"/>
    <property type="project" value="InterPro"/>
</dbReference>
<dbReference type="PANTHER" id="PTHR37732:SF2">
    <property type="entry name" value="SEED MATURATION PROTEIN 1"/>
    <property type="match status" value="1"/>
</dbReference>
<dbReference type="AlphaFoldDB" id="A0A6G1CHE4"/>
<evidence type="ECO:0000313" key="3">
    <source>
        <dbReference type="Proteomes" id="UP000479710"/>
    </source>
</evidence>
<keyword evidence="3" id="KW-1185">Reference proteome</keyword>
<dbReference type="GO" id="GO:0005506">
    <property type="term" value="F:iron ion binding"/>
    <property type="evidence" value="ECO:0007669"/>
    <property type="project" value="InterPro"/>
</dbReference>
<dbReference type="SUPFAM" id="SSF48264">
    <property type="entry name" value="Cytochrome P450"/>
    <property type="match status" value="1"/>
</dbReference>
<evidence type="ECO:0000256" key="1">
    <source>
        <dbReference type="SAM" id="MobiDB-lite"/>
    </source>
</evidence>
<feature type="region of interest" description="Disordered" evidence="1">
    <location>
        <begin position="135"/>
        <end position="198"/>
    </location>
</feature>
<dbReference type="OrthoDB" id="1653447at2759"/>